<reference evidence="1 2" key="1">
    <citation type="submission" date="2024-02" db="EMBL/GenBank/DDBJ databases">
        <title>Chromosome-scale genome assembly of the rough periwinkle Littorina saxatilis.</title>
        <authorList>
            <person name="De Jode A."/>
            <person name="Faria R."/>
            <person name="Formenti G."/>
            <person name="Sims Y."/>
            <person name="Smith T.P."/>
            <person name="Tracey A."/>
            <person name="Wood J.M.D."/>
            <person name="Zagrodzka Z.B."/>
            <person name="Johannesson K."/>
            <person name="Butlin R.K."/>
            <person name="Leder E.H."/>
        </authorList>
    </citation>
    <scope>NUCLEOTIDE SEQUENCE [LARGE SCALE GENOMIC DNA]</scope>
    <source>
        <strain evidence="1">Snail1</strain>
        <tissue evidence="1">Muscle</tissue>
    </source>
</reference>
<accession>A0AAN9GJP8</accession>
<gene>
    <name evidence="1" type="ORF">V1264_010987</name>
</gene>
<comment type="caution">
    <text evidence="1">The sequence shown here is derived from an EMBL/GenBank/DDBJ whole genome shotgun (WGS) entry which is preliminary data.</text>
</comment>
<name>A0AAN9GJP8_9CAEN</name>
<proteinExistence type="predicted"/>
<organism evidence="1 2">
    <name type="scientific">Littorina saxatilis</name>
    <dbReference type="NCBI Taxonomy" id="31220"/>
    <lineage>
        <taxon>Eukaryota</taxon>
        <taxon>Metazoa</taxon>
        <taxon>Spiralia</taxon>
        <taxon>Lophotrochozoa</taxon>
        <taxon>Mollusca</taxon>
        <taxon>Gastropoda</taxon>
        <taxon>Caenogastropoda</taxon>
        <taxon>Littorinimorpha</taxon>
        <taxon>Littorinoidea</taxon>
        <taxon>Littorinidae</taxon>
        <taxon>Littorina</taxon>
    </lineage>
</organism>
<evidence type="ECO:0000313" key="1">
    <source>
        <dbReference type="EMBL" id="KAK7111333.1"/>
    </source>
</evidence>
<protein>
    <submittedName>
        <fullName evidence="1">Uncharacterized protein</fullName>
    </submittedName>
</protein>
<sequence>MVSLGEQQGTDTGGNNRSQPSESVVLYVMITYSSRHQLVVDVRGFCSKYLDLT</sequence>
<dbReference type="AlphaFoldDB" id="A0AAN9GJP8"/>
<dbReference type="Proteomes" id="UP001374579">
    <property type="component" value="Unassembled WGS sequence"/>
</dbReference>
<dbReference type="EMBL" id="JBAMIC010000002">
    <property type="protein sequence ID" value="KAK7111333.1"/>
    <property type="molecule type" value="Genomic_DNA"/>
</dbReference>
<evidence type="ECO:0000313" key="2">
    <source>
        <dbReference type="Proteomes" id="UP001374579"/>
    </source>
</evidence>
<keyword evidence="2" id="KW-1185">Reference proteome</keyword>